<feature type="region of interest" description="Disordered" evidence="1">
    <location>
        <begin position="48"/>
        <end position="89"/>
    </location>
</feature>
<dbReference type="OrthoDB" id="9050411at2759"/>
<protein>
    <submittedName>
        <fullName evidence="2">Uncharacterized protein</fullName>
    </submittedName>
</protein>
<accession>A0A9Q0Y296</accession>
<evidence type="ECO:0000313" key="2">
    <source>
        <dbReference type="EMBL" id="KAJ7341039.1"/>
    </source>
</evidence>
<evidence type="ECO:0000256" key="1">
    <source>
        <dbReference type="SAM" id="MobiDB-lite"/>
    </source>
</evidence>
<feature type="region of interest" description="Disordered" evidence="1">
    <location>
        <begin position="1"/>
        <end position="24"/>
    </location>
</feature>
<gene>
    <name evidence="2" type="ORF">JRQ81_004707</name>
</gene>
<keyword evidence="3" id="KW-1185">Reference proteome</keyword>
<evidence type="ECO:0000313" key="3">
    <source>
        <dbReference type="Proteomes" id="UP001142489"/>
    </source>
</evidence>
<sequence>MGSTSRGPSRSLQQRATSQKPVSFPLMDLATAQQTRSASPSLEQQLIKDAADSFYDSGESDLPQPQVSPIHHHPMPNSDVVNEHPPSPSEDYKLYSQMVAKIAKILNLTIGQLPVDDDDRVFDDISLDLLPPLRLAFIKPLLHLIKELWEKLSTVWHKPHQVDNLYKTHGADTTLLQKHPFPNSFIVHATQNRTCNRSATA</sequence>
<reference evidence="2" key="1">
    <citation type="journal article" date="2023" name="DNA Res.">
        <title>Chromosome-level genome assembly of Phrynocephalus forsythii using third-generation DNA sequencing and Hi-C analysis.</title>
        <authorList>
            <person name="Qi Y."/>
            <person name="Zhao W."/>
            <person name="Zhao Y."/>
            <person name="Niu C."/>
            <person name="Cao S."/>
            <person name="Zhang Y."/>
        </authorList>
    </citation>
    <scope>NUCLEOTIDE SEQUENCE</scope>
    <source>
        <tissue evidence="2">Muscle</tissue>
    </source>
</reference>
<proteinExistence type="predicted"/>
<organism evidence="2 3">
    <name type="scientific">Phrynocephalus forsythii</name>
    <dbReference type="NCBI Taxonomy" id="171643"/>
    <lineage>
        <taxon>Eukaryota</taxon>
        <taxon>Metazoa</taxon>
        <taxon>Chordata</taxon>
        <taxon>Craniata</taxon>
        <taxon>Vertebrata</taxon>
        <taxon>Euteleostomi</taxon>
        <taxon>Lepidosauria</taxon>
        <taxon>Squamata</taxon>
        <taxon>Bifurcata</taxon>
        <taxon>Unidentata</taxon>
        <taxon>Episquamata</taxon>
        <taxon>Toxicofera</taxon>
        <taxon>Iguania</taxon>
        <taxon>Acrodonta</taxon>
        <taxon>Agamidae</taxon>
        <taxon>Agaminae</taxon>
        <taxon>Phrynocephalus</taxon>
    </lineage>
</organism>
<dbReference type="AlphaFoldDB" id="A0A9Q0Y296"/>
<dbReference type="Proteomes" id="UP001142489">
    <property type="component" value="Unassembled WGS sequence"/>
</dbReference>
<feature type="compositionally biased region" description="Polar residues" evidence="1">
    <location>
        <begin position="1"/>
        <end position="21"/>
    </location>
</feature>
<name>A0A9Q0Y296_9SAUR</name>
<comment type="caution">
    <text evidence="2">The sequence shown here is derived from an EMBL/GenBank/DDBJ whole genome shotgun (WGS) entry which is preliminary data.</text>
</comment>
<dbReference type="EMBL" id="JAPFRF010000002">
    <property type="protein sequence ID" value="KAJ7341039.1"/>
    <property type="molecule type" value="Genomic_DNA"/>
</dbReference>